<feature type="compositionally biased region" description="Basic and acidic residues" evidence="1">
    <location>
        <begin position="38"/>
        <end position="51"/>
    </location>
</feature>
<comment type="caution">
    <text evidence="3">The sequence shown here is derived from an EMBL/GenBank/DDBJ whole genome shotgun (WGS) entry which is preliminary data.</text>
</comment>
<dbReference type="SMART" id="SM00347">
    <property type="entry name" value="HTH_MARR"/>
    <property type="match status" value="1"/>
</dbReference>
<dbReference type="PANTHER" id="PTHR33164">
    <property type="entry name" value="TRANSCRIPTIONAL REGULATOR, MARR FAMILY"/>
    <property type="match status" value="1"/>
</dbReference>
<reference evidence="3 4" key="1">
    <citation type="journal article" date="2014" name="Int. J. Syst. Evol. Microbiol.">
        <title>Streptomyces hoynatensis sp. nov., isolated from deep marine sediment.</title>
        <authorList>
            <person name="Veyisoglu A."/>
            <person name="Sahin N."/>
        </authorList>
    </citation>
    <scope>NUCLEOTIDE SEQUENCE [LARGE SCALE GENOMIC DNA]</scope>
    <source>
        <strain evidence="3 4">KCTC 29097</strain>
    </source>
</reference>
<dbReference type="InterPro" id="IPR036388">
    <property type="entry name" value="WH-like_DNA-bd_sf"/>
</dbReference>
<dbReference type="EMBL" id="RBAL01000029">
    <property type="protein sequence ID" value="RKN37024.1"/>
    <property type="molecule type" value="Genomic_DNA"/>
</dbReference>
<dbReference type="PROSITE" id="PS50995">
    <property type="entry name" value="HTH_MARR_2"/>
    <property type="match status" value="1"/>
</dbReference>
<dbReference type="Pfam" id="PF12802">
    <property type="entry name" value="MarR_2"/>
    <property type="match status" value="1"/>
</dbReference>
<dbReference type="GO" id="GO:0003700">
    <property type="term" value="F:DNA-binding transcription factor activity"/>
    <property type="evidence" value="ECO:0007669"/>
    <property type="project" value="InterPro"/>
</dbReference>
<dbReference type="SUPFAM" id="SSF46785">
    <property type="entry name" value="Winged helix' DNA-binding domain"/>
    <property type="match status" value="1"/>
</dbReference>
<dbReference type="AlphaFoldDB" id="A0A3A9YNQ7"/>
<accession>A0A3A9YNQ7</accession>
<name>A0A3A9YNQ7_9ACTN</name>
<gene>
    <name evidence="3" type="ORF">D7294_29335</name>
</gene>
<evidence type="ECO:0000256" key="1">
    <source>
        <dbReference type="SAM" id="MobiDB-lite"/>
    </source>
</evidence>
<feature type="compositionally biased region" description="Low complexity" evidence="1">
    <location>
        <begin position="11"/>
        <end position="29"/>
    </location>
</feature>
<dbReference type="Gene3D" id="1.10.10.10">
    <property type="entry name" value="Winged helix-like DNA-binding domain superfamily/Winged helix DNA-binding domain"/>
    <property type="match status" value="1"/>
</dbReference>
<feature type="region of interest" description="Disordered" evidence="1">
    <location>
        <begin position="1"/>
        <end position="55"/>
    </location>
</feature>
<evidence type="ECO:0000313" key="4">
    <source>
        <dbReference type="Proteomes" id="UP000272474"/>
    </source>
</evidence>
<dbReference type="InterPro" id="IPR000835">
    <property type="entry name" value="HTH_MarR-typ"/>
</dbReference>
<dbReference type="Proteomes" id="UP000272474">
    <property type="component" value="Unassembled WGS sequence"/>
</dbReference>
<feature type="domain" description="HTH marR-type" evidence="2">
    <location>
        <begin position="74"/>
        <end position="214"/>
    </location>
</feature>
<evidence type="ECO:0000313" key="3">
    <source>
        <dbReference type="EMBL" id="RKN37024.1"/>
    </source>
</evidence>
<organism evidence="3 4">
    <name type="scientific">Streptomyces hoynatensis</name>
    <dbReference type="NCBI Taxonomy" id="1141874"/>
    <lineage>
        <taxon>Bacteria</taxon>
        <taxon>Bacillati</taxon>
        <taxon>Actinomycetota</taxon>
        <taxon>Actinomycetes</taxon>
        <taxon>Kitasatosporales</taxon>
        <taxon>Streptomycetaceae</taxon>
        <taxon>Streptomyces</taxon>
    </lineage>
</organism>
<dbReference type="InterPro" id="IPR039422">
    <property type="entry name" value="MarR/SlyA-like"/>
</dbReference>
<keyword evidence="4" id="KW-1185">Reference proteome</keyword>
<protein>
    <submittedName>
        <fullName evidence="3">MarR family transcriptional regulator</fullName>
    </submittedName>
</protein>
<dbReference type="GO" id="GO:0006950">
    <property type="term" value="P:response to stress"/>
    <property type="evidence" value="ECO:0007669"/>
    <property type="project" value="TreeGrafter"/>
</dbReference>
<sequence>MKASGGDSRNGRASGTTNGTTSGFGTANGLTHGTAHGTAHDPAHGTAHDPAHGTANHTMDAYARWADIRDDERQSDFQSYVGNIAEARYVIRRVLRIVDEQARQHGLEPLPHQALLQIYGAGPAGMAVNALARRLDVAGAFASRLVRQLEDLSLVRREHSAADKRVTQVTATAEGAERLRAIDDSVHHHVAYFQRQFDDQQRLAALSIFAFYVGLDPDSEVAGAIRRA</sequence>
<evidence type="ECO:0000259" key="2">
    <source>
        <dbReference type="PROSITE" id="PS50995"/>
    </source>
</evidence>
<dbReference type="OrthoDB" id="3254910at2"/>
<dbReference type="PANTHER" id="PTHR33164:SF43">
    <property type="entry name" value="HTH-TYPE TRANSCRIPTIONAL REPRESSOR YETL"/>
    <property type="match status" value="1"/>
</dbReference>
<dbReference type="RefSeq" id="WP_120684843.1">
    <property type="nucleotide sequence ID" value="NZ_RBAL01000029.1"/>
</dbReference>
<dbReference type="InterPro" id="IPR036390">
    <property type="entry name" value="WH_DNA-bd_sf"/>
</dbReference>
<proteinExistence type="predicted"/>